<feature type="transmembrane region" description="Helical" evidence="5">
    <location>
        <begin position="206"/>
        <end position="229"/>
    </location>
</feature>
<evidence type="ECO:0008006" key="10">
    <source>
        <dbReference type="Google" id="ProtNLM"/>
    </source>
</evidence>
<feature type="domain" description="Neurotransmitter-gated ion-channel ligand-binding" evidence="6">
    <location>
        <begin position="4"/>
        <end position="126"/>
    </location>
</feature>
<dbReference type="InterPro" id="IPR036734">
    <property type="entry name" value="Neur_chan_lig-bd_sf"/>
</dbReference>
<sequence>MLFLFYWYDETLSWNTSEYSNNQIFMKKKDFSLWNPTILLRNAIGQKSYLGNLTNLYGVALYYYGLVDMFGHHRFKSHCEIDMTYFPFDAQECSFEITSWPSEIQFLYSFCTMENSNSKWTDSEVSYTLSNTSLICTIRANRKPTFLIINLIVPTVLIGFLNVFVFIVPSNAGEKLQYSVSILLSFNVYTGILVDNVPANSENMSFLSYYITYQYVFGVVVITVTAVLLRTVHSNESKTIPRSCLFVVKIVDFMTCKRRCSFGKVRVRDNEACGAENNIGQSVRRNEVTWKAVCAAFDFLLFWLFLLIQVFGNIGFFLSLKGVKVLGN</sequence>
<dbReference type="CDD" id="cd19051">
    <property type="entry name" value="LGIC_TM_cation"/>
    <property type="match status" value="1"/>
</dbReference>
<organism evidence="8 9">
    <name type="scientific">Magallana gigas</name>
    <name type="common">Pacific oyster</name>
    <name type="synonym">Crassostrea gigas</name>
    <dbReference type="NCBI Taxonomy" id="29159"/>
    <lineage>
        <taxon>Eukaryota</taxon>
        <taxon>Metazoa</taxon>
        <taxon>Spiralia</taxon>
        <taxon>Lophotrochozoa</taxon>
        <taxon>Mollusca</taxon>
        <taxon>Bivalvia</taxon>
        <taxon>Autobranchia</taxon>
        <taxon>Pteriomorphia</taxon>
        <taxon>Ostreida</taxon>
        <taxon>Ostreoidea</taxon>
        <taxon>Ostreidae</taxon>
        <taxon>Magallana</taxon>
    </lineage>
</organism>
<dbReference type="SUPFAM" id="SSF90112">
    <property type="entry name" value="Neurotransmitter-gated ion-channel transmembrane pore"/>
    <property type="match status" value="1"/>
</dbReference>
<dbReference type="AlphaFoldDB" id="A0A8W8ND51"/>
<comment type="similarity">
    <text evidence="5">Belongs to the ligand-gated ion channel (TC 1.A.9) family.</text>
</comment>
<proteinExistence type="inferred from homology"/>
<dbReference type="InterPro" id="IPR006201">
    <property type="entry name" value="Neur_channel"/>
</dbReference>
<feature type="transmembrane region" description="Helical" evidence="5">
    <location>
        <begin position="147"/>
        <end position="170"/>
    </location>
</feature>
<dbReference type="InterPro" id="IPR006029">
    <property type="entry name" value="Neurotrans-gated_channel_TM"/>
</dbReference>
<dbReference type="InterPro" id="IPR038050">
    <property type="entry name" value="Neuro_actylchol_rec"/>
</dbReference>
<evidence type="ECO:0000256" key="3">
    <source>
        <dbReference type="ARBA" id="ARBA00022989"/>
    </source>
</evidence>
<evidence type="ECO:0000259" key="6">
    <source>
        <dbReference type="Pfam" id="PF02931"/>
    </source>
</evidence>
<dbReference type="GO" id="GO:0005230">
    <property type="term" value="F:extracellular ligand-gated monoatomic ion channel activity"/>
    <property type="evidence" value="ECO:0007669"/>
    <property type="project" value="InterPro"/>
</dbReference>
<dbReference type="Gene3D" id="2.70.170.10">
    <property type="entry name" value="Neurotransmitter-gated ion-channel ligand-binding domain"/>
    <property type="match status" value="1"/>
</dbReference>
<accession>A0A8W8ND51</accession>
<dbReference type="InterPro" id="IPR018000">
    <property type="entry name" value="Neurotransmitter_ion_chnl_CS"/>
</dbReference>
<keyword evidence="4 5" id="KW-0472">Membrane</keyword>
<feature type="transmembrane region" description="Helical" evidence="5">
    <location>
        <begin position="49"/>
        <end position="67"/>
    </location>
</feature>
<name>A0A8W8ND51_MAGGI</name>
<dbReference type="PROSITE" id="PS00236">
    <property type="entry name" value="NEUROTR_ION_CHANNEL"/>
    <property type="match status" value="1"/>
</dbReference>
<evidence type="ECO:0000313" key="8">
    <source>
        <dbReference type="EnsemblMetazoa" id="G5292.24:cds"/>
    </source>
</evidence>
<dbReference type="PRINTS" id="PR00252">
    <property type="entry name" value="NRIONCHANNEL"/>
</dbReference>
<dbReference type="InterPro" id="IPR036719">
    <property type="entry name" value="Neuro-gated_channel_TM_sf"/>
</dbReference>
<dbReference type="InterPro" id="IPR006202">
    <property type="entry name" value="Neur_chan_lig-bd"/>
</dbReference>
<protein>
    <recommendedName>
        <fullName evidence="10">Neuronal acetylcholine receptor subunit alpha-6</fullName>
    </recommendedName>
</protein>
<dbReference type="SUPFAM" id="SSF63712">
    <property type="entry name" value="Nicotinic receptor ligand binding domain-like"/>
    <property type="match status" value="1"/>
</dbReference>
<dbReference type="Pfam" id="PF02932">
    <property type="entry name" value="Neur_chan_memb"/>
    <property type="match status" value="1"/>
</dbReference>
<keyword evidence="5" id="KW-0813">Transport</keyword>
<evidence type="ECO:0000256" key="4">
    <source>
        <dbReference type="ARBA" id="ARBA00023136"/>
    </source>
</evidence>
<keyword evidence="5" id="KW-0406">Ion transport</keyword>
<dbReference type="Proteomes" id="UP000005408">
    <property type="component" value="Unassembled WGS sequence"/>
</dbReference>
<evidence type="ECO:0000256" key="1">
    <source>
        <dbReference type="ARBA" id="ARBA00004141"/>
    </source>
</evidence>
<dbReference type="GO" id="GO:0004888">
    <property type="term" value="F:transmembrane signaling receptor activity"/>
    <property type="evidence" value="ECO:0007669"/>
    <property type="project" value="InterPro"/>
</dbReference>
<keyword evidence="3 5" id="KW-1133">Transmembrane helix</keyword>
<evidence type="ECO:0000259" key="7">
    <source>
        <dbReference type="Pfam" id="PF02932"/>
    </source>
</evidence>
<dbReference type="Gene3D" id="1.20.58.390">
    <property type="entry name" value="Neurotransmitter-gated ion-channel transmembrane domain"/>
    <property type="match status" value="1"/>
</dbReference>
<feature type="domain" description="Neurotransmitter-gated ion-channel transmembrane" evidence="7">
    <location>
        <begin position="151"/>
        <end position="238"/>
    </location>
</feature>
<keyword evidence="2 5" id="KW-0812">Transmembrane</keyword>
<comment type="subcellular location">
    <subcellularLocation>
        <location evidence="1">Membrane</location>
        <topology evidence="1">Multi-pass membrane protein</topology>
    </subcellularLocation>
</comment>
<dbReference type="PANTHER" id="PTHR18945">
    <property type="entry name" value="NEUROTRANSMITTER GATED ION CHANNEL"/>
    <property type="match status" value="1"/>
</dbReference>
<evidence type="ECO:0000313" key="9">
    <source>
        <dbReference type="Proteomes" id="UP000005408"/>
    </source>
</evidence>
<feature type="transmembrane region" description="Helical" evidence="5">
    <location>
        <begin position="300"/>
        <end position="320"/>
    </location>
</feature>
<keyword evidence="5" id="KW-0407">Ion channel</keyword>
<evidence type="ECO:0000256" key="2">
    <source>
        <dbReference type="ARBA" id="ARBA00022692"/>
    </source>
</evidence>
<dbReference type="EnsemblMetazoa" id="G5292.24">
    <property type="protein sequence ID" value="G5292.24:cds"/>
    <property type="gene ID" value="G5292"/>
</dbReference>
<keyword evidence="9" id="KW-1185">Reference proteome</keyword>
<dbReference type="GO" id="GO:0016020">
    <property type="term" value="C:membrane"/>
    <property type="evidence" value="ECO:0007669"/>
    <property type="project" value="UniProtKB-SubCell"/>
</dbReference>
<evidence type="ECO:0000256" key="5">
    <source>
        <dbReference type="RuleBase" id="RU000687"/>
    </source>
</evidence>
<reference evidence="8" key="1">
    <citation type="submission" date="2022-08" db="UniProtKB">
        <authorList>
            <consortium name="EnsemblMetazoa"/>
        </authorList>
    </citation>
    <scope>IDENTIFICATION</scope>
    <source>
        <strain evidence="8">05x7-T-G4-1.051#20</strain>
    </source>
</reference>
<dbReference type="Pfam" id="PF02931">
    <property type="entry name" value="Neur_chan_LBD"/>
    <property type="match status" value="1"/>
</dbReference>